<feature type="transmembrane region" description="Helical" evidence="9">
    <location>
        <begin position="59"/>
        <end position="81"/>
    </location>
</feature>
<protein>
    <submittedName>
        <fullName evidence="11">Uncharacterized protein</fullName>
    </submittedName>
</protein>
<keyword evidence="12" id="KW-1185">Reference proteome</keyword>
<dbReference type="PANTHER" id="PTHR48086:SF10">
    <property type="entry name" value="AGR155CP"/>
    <property type="match status" value="1"/>
</dbReference>
<keyword evidence="3" id="KW-0813">Transport</keyword>
<sequence>MAAANWLGLWSIHRWCLWEASPAKRRCNPAAGQRTTASFAPPGKQKPIAAMDLSGYQALVWSLAGVLLASFAGFAIIYTYLRHRKQQSLIQFNQEEFVTARRQVGVVRIAWSFFAGALGAWVIASPPAYTGSGFGYGAGALGLVFYSLSSGLPVIMIAFAGEAIRRKVPHVLSLTDFMGWRYGTVAKHFVVLLCLFNMSVAMLAEFSTIGILFGVYLGSKAYAITVVVGLLTLAYTTYGGLFVSIVTDQVQGIAVVLFFSITVIYVAADFRYTLPNPFDGDCCDVASGACADTTNPQGFCLTGTNKAGFSSIFVMPASLFTATVFSEAMWQRAWASADKRSLVRGSILGCTGIVLVVFFVGLCGILAAWGGLIAETTDGNLYFFATLGALNENNNINKWIGVVVMLLAVAMNMSAVDSLQNGLAAGLASIDVLKGRSLLWTRVVLLLINVPLITLGARPNGLDLKVLELFLIANMVCCTSAIPVLLGLVSRLHRFVGGASMVFSCLLSILLTSVYGCQYYYSQWDPIRLNAAFGCDCQALTPDCEETCIGSKYQQKNFESAMNYTWMGNGYAWDFFLIPLCVSLGSMMLCGAINYGLERAGRRTAIRGFTSTATHPELHPAAPPSESSSDHGKELGGDGQFMAKRTSDDDEVPAALHEGQAPVV</sequence>
<evidence type="ECO:0000256" key="9">
    <source>
        <dbReference type="SAM" id="Phobius"/>
    </source>
</evidence>
<evidence type="ECO:0000256" key="5">
    <source>
        <dbReference type="ARBA" id="ARBA00022989"/>
    </source>
</evidence>
<dbReference type="AlphaFoldDB" id="A0A9D4YZF0"/>
<dbReference type="EMBL" id="SIDB01000003">
    <property type="protein sequence ID" value="KAI3434693.1"/>
    <property type="molecule type" value="Genomic_DNA"/>
</dbReference>
<dbReference type="PROSITE" id="PS50283">
    <property type="entry name" value="NA_SOLUT_SYMP_3"/>
    <property type="match status" value="1"/>
</dbReference>
<keyword evidence="4 9" id="KW-0812">Transmembrane</keyword>
<evidence type="ECO:0000256" key="6">
    <source>
        <dbReference type="ARBA" id="ARBA00023136"/>
    </source>
</evidence>
<gene>
    <name evidence="11" type="ORF">D9Q98_002756</name>
</gene>
<feature type="transmembrane region" description="Helical" evidence="9">
    <location>
        <begin position="469"/>
        <end position="489"/>
    </location>
</feature>
<evidence type="ECO:0000256" key="1">
    <source>
        <dbReference type="ARBA" id="ARBA00004141"/>
    </source>
</evidence>
<reference evidence="11" key="2">
    <citation type="submission" date="2020-11" db="EMBL/GenBank/DDBJ databases">
        <authorList>
            <person name="Cecchin M."/>
            <person name="Marcolungo L."/>
            <person name="Rossato M."/>
            <person name="Girolomoni L."/>
            <person name="Cosentino E."/>
            <person name="Cuine S."/>
            <person name="Li-Beisson Y."/>
            <person name="Delledonne M."/>
            <person name="Ballottari M."/>
        </authorList>
    </citation>
    <scope>NUCLEOTIDE SEQUENCE</scope>
    <source>
        <strain evidence="11">211/11P</strain>
        <tissue evidence="11">Whole cell</tissue>
    </source>
</reference>
<evidence type="ECO:0000256" key="8">
    <source>
        <dbReference type="SAM" id="MobiDB-lite"/>
    </source>
</evidence>
<feature type="transmembrane region" description="Helical" evidence="9">
    <location>
        <begin position="189"/>
        <end position="216"/>
    </location>
</feature>
<dbReference type="InterPro" id="IPR050277">
    <property type="entry name" value="Sodium:Solute_Symporter"/>
</dbReference>
<dbReference type="GO" id="GO:0005886">
    <property type="term" value="C:plasma membrane"/>
    <property type="evidence" value="ECO:0007669"/>
    <property type="project" value="TreeGrafter"/>
</dbReference>
<feature type="transmembrane region" description="Helical" evidence="9">
    <location>
        <begin position="105"/>
        <end position="124"/>
    </location>
</feature>
<feature type="transmembrane region" description="Helical" evidence="9">
    <location>
        <begin position="439"/>
        <end position="457"/>
    </location>
</feature>
<dbReference type="InterPro" id="IPR038377">
    <property type="entry name" value="Na/Glc_symporter_sf"/>
</dbReference>
<feature type="transmembrane region" description="Helical" evidence="9">
    <location>
        <begin position="575"/>
        <end position="597"/>
    </location>
</feature>
<accession>A0A9D4YZF0</accession>
<feature type="transmembrane region" description="Helical" evidence="9">
    <location>
        <begin position="307"/>
        <end position="326"/>
    </location>
</feature>
<feature type="transmembrane region" description="Helical" evidence="9">
    <location>
        <begin position="399"/>
        <end position="419"/>
    </location>
</feature>
<feature type="transmembrane region" description="Helical" evidence="9">
    <location>
        <begin position="250"/>
        <end position="268"/>
    </location>
</feature>
<comment type="similarity">
    <text evidence="2 7">Belongs to the sodium:solute symporter (SSF) (TC 2.A.21) family.</text>
</comment>
<dbReference type="OrthoDB" id="6132759at2759"/>
<proteinExistence type="inferred from homology"/>
<dbReference type="GO" id="GO:0015606">
    <property type="term" value="F:spermidine transmembrane transporter activity"/>
    <property type="evidence" value="ECO:0007669"/>
    <property type="project" value="TreeGrafter"/>
</dbReference>
<keyword evidence="6 9" id="KW-0472">Membrane</keyword>
<keyword evidence="5 9" id="KW-1133">Transmembrane helix</keyword>
<reference evidence="11" key="1">
    <citation type="journal article" date="2019" name="Plant J.">
        <title>Chlorella vulgaris genome assembly and annotation reveals the molecular basis for metabolic acclimation to high light conditions.</title>
        <authorList>
            <person name="Cecchin M."/>
            <person name="Marcolungo L."/>
            <person name="Rossato M."/>
            <person name="Girolomoni L."/>
            <person name="Cosentino E."/>
            <person name="Cuine S."/>
            <person name="Li-Beisson Y."/>
            <person name="Delledonne M."/>
            <person name="Ballottari M."/>
        </authorList>
    </citation>
    <scope>NUCLEOTIDE SEQUENCE</scope>
    <source>
        <strain evidence="11">211/11P</strain>
    </source>
</reference>
<feature type="transmembrane region" description="Helical" evidence="9">
    <location>
        <begin position="136"/>
        <end position="160"/>
    </location>
</feature>
<feature type="transmembrane region" description="Helical" evidence="9">
    <location>
        <begin position="501"/>
        <end position="521"/>
    </location>
</feature>
<evidence type="ECO:0000256" key="10">
    <source>
        <dbReference type="SAM" id="SignalP"/>
    </source>
</evidence>
<evidence type="ECO:0000256" key="3">
    <source>
        <dbReference type="ARBA" id="ARBA00022448"/>
    </source>
</evidence>
<name>A0A9D4YZF0_CHLVU</name>
<comment type="caution">
    <text evidence="11">The sequence shown here is derived from an EMBL/GenBank/DDBJ whole genome shotgun (WGS) entry which is preliminary data.</text>
</comment>
<dbReference type="Pfam" id="PF00474">
    <property type="entry name" value="SSF"/>
    <property type="match status" value="1"/>
</dbReference>
<keyword evidence="10" id="KW-0732">Signal</keyword>
<feature type="transmembrane region" description="Helical" evidence="9">
    <location>
        <begin position="222"/>
        <end position="243"/>
    </location>
</feature>
<evidence type="ECO:0000256" key="2">
    <source>
        <dbReference type="ARBA" id="ARBA00006434"/>
    </source>
</evidence>
<evidence type="ECO:0000313" key="11">
    <source>
        <dbReference type="EMBL" id="KAI3434693.1"/>
    </source>
</evidence>
<organism evidence="11 12">
    <name type="scientific">Chlorella vulgaris</name>
    <name type="common">Green alga</name>
    <dbReference type="NCBI Taxonomy" id="3077"/>
    <lineage>
        <taxon>Eukaryota</taxon>
        <taxon>Viridiplantae</taxon>
        <taxon>Chlorophyta</taxon>
        <taxon>core chlorophytes</taxon>
        <taxon>Trebouxiophyceae</taxon>
        <taxon>Chlorellales</taxon>
        <taxon>Chlorellaceae</taxon>
        <taxon>Chlorella clade</taxon>
        <taxon>Chlorella</taxon>
    </lineage>
</organism>
<feature type="chain" id="PRO_5038447975" evidence="10">
    <location>
        <begin position="23"/>
        <end position="664"/>
    </location>
</feature>
<dbReference type="PANTHER" id="PTHR48086">
    <property type="entry name" value="SODIUM/PROLINE SYMPORTER-RELATED"/>
    <property type="match status" value="1"/>
</dbReference>
<feature type="region of interest" description="Disordered" evidence="8">
    <location>
        <begin position="613"/>
        <end position="664"/>
    </location>
</feature>
<dbReference type="Gene3D" id="1.20.1730.10">
    <property type="entry name" value="Sodium/glucose cotransporter"/>
    <property type="match status" value="1"/>
</dbReference>
<feature type="signal peptide" evidence="10">
    <location>
        <begin position="1"/>
        <end position="22"/>
    </location>
</feature>
<comment type="subcellular location">
    <subcellularLocation>
        <location evidence="1">Membrane</location>
        <topology evidence="1">Multi-pass membrane protein</topology>
    </subcellularLocation>
</comment>
<dbReference type="InterPro" id="IPR001734">
    <property type="entry name" value="Na/solute_symporter"/>
</dbReference>
<evidence type="ECO:0000256" key="4">
    <source>
        <dbReference type="ARBA" id="ARBA00022692"/>
    </source>
</evidence>
<evidence type="ECO:0000256" key="7">
    <source>
        <dbReference type="RuleBase" id="RU362091"/>
    </source>
</evidence>
<evidence type="ECO:0000313" key="12">
    <source>
        <dbReference type="Proteomes" id="UP001055712"/>
    </source>
</evidence>
<dbReference type="Proteomes" id="UP001055712">
    <property type="component" value="Unassembled WGS sequence"/>
</dbReference>
<feature type="transmembrane region" description="Helical" evidence="9">
    <location>
        <begin position="347"/>
        <end position="374"/>
    </location>
</feature>